<sequence>MQASTAKPLGASLSDLRPSATSVDGTLILRGADSVAVEPRSVTATIGGKDTQVTVTPAAAKPRTTMLVIDTSGSMEASGMATVRTAVREFLAAVPQGVKVGVVSFASTSGVDVKPTTDRAVVQRAVDGLRSRGETALYAGVQDAVKALGTVGERSIVLLSDGGDTVEEQKGGLAREASQLATATTLLTQAKVRAEVIAFNSPEANGAVLKQFATAGGGSVVTAGNRGAVAKAFDAAARTLDSQVSISLSRPAGLTGIQPVVVKGLASGAPFTATASLDLGAKAPVVPTSDETVAAPAVPTAGIGLPRSAPPPTRFLLPIAVLLLFLGVFVIVVATLGPVFRSQRKERVATIEAYGMGSRAQMRAVQSSPSSISQSLVDAGEQFMSGRESTSRTMMLLDRADLPWRAGEWFVLRVLAVIVGGLVGYVLLLARNPWVGLFIGVVLGYVLPALVLRFLARRRARQFEFVLPDVLMLTATSLASGFSLLQALDAVARDAPEPCAKEFSRALAETRIGADVSDALDHTADRMDSNNMRWATMAIRIQREVGGNLAETLRTTAATLREREGLRRHVRALSAEGRLSAYILISLPIGILLFSMYSNYEYVSLLWTTLYGLIMSVMGVLAMAAGIFWMRNVVKIEV</sequence>
<proteinExistence type="predicted"/>
<dbReference type="InterPro" id="IPR036465">
    <property type="entry name" value="vWFA_dom_sf"/>
</dbReference>
<evidence type="ECO:0000313" key="9">
    <source>
        <dbReference type="Proteomes" id="UP000029990"/>
    </source>
</evidence>
<dbReference type="Gene3D" id="1.20.81.30">
    <property type="entry name" value="Type II secretion system (T2SS), domain F"/>
    <property type="match status" value="1"/>
</dbReference>
<keyword evidence="9" id="KW-1185">Reference proteome</keyword>
<comment type="subcellular location">
    <subcellularLocation>
        <location evidence="1">Cell membrane</location>
        <topology evidence="1">Multi-pass membrane protein</topology>
    </subcellularLocation>
</comment>
<dbReference type="SUPFAM" id="SSF53300">
    <property type="entry name" value="vWA-like"/>
    <property type="match status" value="1"/>
</dbReference>
<dbReference type="Pfam" id="PF00482">
    <property type="entry name" value="T2SSF"/>
    <property type="match status" value="1"/>
</dbReference>
<evidence type="ECO:0000313" key="8">
    <source>
        <dbReference type="EMBL" id="KGN29740.1"/>
    </source>
</evidence>
<gene>
    <name evidence="8" type="ORF">N798_12650</name>
</gene>
<dbReference type="Proteomes" id="UP000029990">
    <property type="component" value="Unassembled WGS sequence"/>
</dbReference>
<protein>
    <recommendedName>
        <fullName evidence="7">VWFA domain-containing protein</fullName>
    </recommendedName>
</protein>
<keyword evidence="3 6" id="KW-0812">Transmembrane</keyword>
<feature type="transmembrane region" description="Helical" evidence="6">
    <location>
        <begin position="579"/>
        <end position="598"/>
    </location>
</feature>
<name>A0ABR4XBS5_9MICO</name>
<dbReference type="SMART" id="SM00327">
    <property type="entry name" value="VWA"/>
    <property type="match status" value="1"/>
</dbReference>
<feature type="transmembrane region" description="Helical" evidence="6">
    <location>
        <begin position="434"/>
        <end position="455"/>
    </location>
</feature>
<dbReference type="Gene3D" id="3.40.50.410">
    <property type="entry name" value="von Willebrand factor, type A domain"/>
    <property type="match status" value="1"/>
</dbReference>
<evidence type="ECO:0000256" key="1">
    <source>
        <dbReference type="ARBA" id="ARBA00004651"/>
    </source>
</evidence>
<keyword evidence="2" id="KW-1003">Cell membrane</keyword>
<dbReference type="PANTHER" id="PTHR35007:SF1">
    <property type="entry name" value="PILUS ASSEMBLY PROTEIN"/>
    <property type="match status" value="1"/>
</dbReference>
<dbReference type="PROSITE" id="PS50234">
    <property type="entry name" value="VWFA"/>
    <property type="match status" value="1"/>
</dbReference>
<evidence type="ECO:0000259" key="7">
    <source>
        <dbReference type="PROSITE" id="PS50234"/>
    </source>
</evidence>
<evidence type="ECO:0000256" key="6">
    <source>
        <dbReference type="SAM" id="Phobius"/>
    </source>
</evidence>
<accession>A0ABR4XBS5</accession>
<reference evidence="8 9" key="1">
    <citation type="submission" date="2013-08" db="EMBL/GenBank/DDBJ databases">
        <title>The genome sequence of Knoellia flava.</title>
        <authorList>
            <person name="Zhu W."/>
            <person name="Wang G."/>
        </authorList>
    </citation>
    <scope>NUCLEOTIDE SEQUENCE [LARGE SCALE GENOMIC DNA]</scope>
    <source>
        <strain evidence="8 9">TL1</strain>
    </source>
</reference>
<organism evidence="8 9">
    <name type="scientific">Knoellia flava TL1</name>
    <dbReference type="NCBI Taxonomy" id="1385518"/>
    <lineage>
        <taxon>Bacteria</taxon>
        <taxon>Bacillati</taxon>
        <taxon>Actinomycetota</taxon>
        <taxon>Actinomycetes</taxon>
        <taxon>Micrococcales</taxon>
        <taxon>Intrasporangiaceae</taxon>
        <taxon>Knoellia</taxon>
    </lineage>
</organism>
<dbReference type="InterPro" id="IPR042094">
    <property type="entry name" value="T2SS_GspF_sf"/>
</dbReference>
<feature type="transmembrane region" description="Helical" evidence="6">
    <location>
        <begin position="409"/>
        <end position="428"/>
    </location>
</feature>
<feature type="domain" description="VWFA" evidence="7">
    <location>
        <begin position="64"/>
        <end position="248"/>
    </location>
</feature>
<dbReference type="InterPro" id="IPR002035">
    <property type="entry name" value="VWF_A"/>
</dbReference>
<evidence type="ECO:0000256" key="2">
    <source>
        <dbReference type="ARBA" id="ARBA00022475"/>
    </source>
</evidence>
<dbReference type="EMBL" id="AVPI01000041">
    <property type="protein sequence ID" value="KGN29740.1"/>
    <property type="molecule type" value="Genomic_DNA"/>
</dbReference>
<keyword evidence="5 6" id="KW-0472">Membrane</keyword>
<keyword evidence="4 6" id="KW-1133">Transmembrane helix</keyword>
<evidence type="ECO:0000256" key="3">
    <source>
        <dbReference type="ARBA" id="ARBA00022692"/>
    </source>
</evidence>
<evidence type="ECO:0000256" key="5">
    <source>
        <dbReference type="ARBA" id="ARBA00023136"/>
    </source>
</evidence>
<dbReference type="PANTHER" id="PTHR35007">
    <property type="entry name" value="INTEGRAL MEMBRANE PROTEIN-RELATED"/>
    <property type="match status" value="1"/>
</dbReference>
<dbReference type="Pfam" id="PF13519">
    <property type="entry name" value="VWA_2"/>
    <property type="match status" value="1"/>
</dbReference>
<dbReference type="CDD" id="cd00198">
    <property type="entry name" value="vWFA"/>
    <property type="match status" value="1"/>
</dbReference>
<evidence type="ECO:0000256" key="4">
    <source>
        <dbReference type="ARBA" id="ARBA00022989"/>
    </source>
</evidence>
<feature type="transmembrane region" description="Helical" evidence="6">
    <location>
        <begin position="610"/>
        <end position="630"/>
    </location>
</feature>
<comment type="caution">
    <text evidence="8">The sequence shown here is derived from an EMBL/GenBank/DDBJ whole genome shotgun (WGS) entry which is preliminary data.</text>
</comment>
<dbReference type="InterPro" id="IPR018076">
    <property type="entry name" value="T2SS_GspF_dom"/>
</dbReference>
<feature type="transmembrane region" description="Helical" evidence="6">
    <location>
        <begin position="315"/>
        <end position="337"/>
    </location>
</feature>